<gene>
    <name evidence="1" type="ORF">LR48_Vigan432s002900</name>
</gene>
<evidence type="ECO:0000313" key="1">
    <source>
        <dbReference type="EMBL" id="KOM27524.1"/>
    </source>
</evidence>
<accession>A0A0L9TBN4</accession>
<evidence type="ECO:0000313" key="2">
    <source>
        <dbReference type="Proteomes" id="UP000053144"/>
    </source>
</evidence>
<dbReference type="AlphaFoldDB" id="A0A0L9TBN4"/>
<name>A0A0L9TBN4_PHAAN</name>
<dbReference type="EMBL" id="KQ258384">
    <property type="protein sequence ID" value="KOM27524.1"/>
    <property type="molecule type" value="Genomic_DNA"/>
</dbReference>
<protein>
    <submittedName>
        <fullName evidence="1">Uncharacterized protein</fullName>
    </submittedName>
</protein>
<reference evidence="2" key="1">
    <citation type="journal article" date="2015" name="Proc. Natl. Acad. Sci. U.S.A.">
        <title>Genome sequencing of adzuki bean (Vigna angularis) provides insight into high starch and low fat accumulation and domestication.</title>
        <authorList>
            <person name="Yang K."/>
            <person name="Tian Z."/>
            <person name="Chen C."/>
            <person name="Luo L."/>
            <person name="Zhao B."/>
            <person name="Wang Z."/>
            <person name="Yu L."/>
            <person name="Li Y."/>
            <person name="Sun Y."/>
            <person name="Li W."/>
            <person name="Chen Y."/>
            <person name="Li Y."/>
            <person name="Zhang Y."/>
            <person name="Ai D."/>
            <person name="Zhao J."/>
            <person name="Shang C."/>
            <person name="Ma Y."/>
            <person name="Wu B."/>
            <person name="Wang M."/>
            <person name="Gao L."/>
            <person name="Sun D."/>
            <person name="Zhang P."/>
            <person name="Guo F."/>
            <person name="Wang W."/>
            <person name="Li Y."/>
            <person name="Wang J."/>
            <person name="Varshney R.K."/>
            <person name="Wang J."/>
            <person name="Ling H.Q."/>
            <person name="Wan P."/>
        </authorList>
    </citation>
    <scope>NUCLEOTIDE SEQUENCE</scope>
    <source>
        <strain evidence="2">cv. Jingnong 6</strain>
    </source>
</reference>
<dbReference type="Proteomes" id="UP000053144">
    <property type="component" value="Unassembled WGS sequence"/>
</dbReference>
<sequence>MRLPCVTEGAFQIVGGKQVACREWTFVLREHSLQSACADAILSRQKLLKAVVETRWQDPFLFSSFSLNSCIFSLRSLTTSTSASISETVGSFTVSGAFDRTEHVRVP</sequence>
<organism evidence="1 2">
    <name type="scientific">Phaseolus angularis</name>
    <name type="common">Azuki bean</name>
    <name type="synonym">Vigna angularis</name>
    <dbReference type="NCBI Taxonomy" id="3914"/>
    <lineage>
        <taxon>Eukaryota</taxon>
        <taxon>Viridiplantae</taxon>
        <taxon>Streptophyta</taxon>
        <taxon>Embryophyta</taxon>
        <taxon>Tracheophyta</taxon>
        <taxon>Spermatophyta</taxon>
        <taxon>Magnoliopsida</taxon>
        <taxon>eudicotyledons</taxon>
        <taxon>Gunneridae</taxon>
        <taxon>Pentapetalae</taxon>
        <taxon>rosids</taxon>
        <taxon>fabids</taxon>
        <taxon>Fabales</taxon>
        <taxon>Fabaceae</taxon>
        <taxon>Papilionoideae</taxon>
        <taxon>50 kb inversion clade</taxon>
        <taxon>NPAAA clade</taxon>
        <taxon>indigoferoid/millettioid clade</taxon>
        <taxon>Phaseoleae</taxon>
        <taxon>Vigna</taxon>
    </lineage>
</organism>
<dbReference type="Gramene" id="KOM27524">
    <property type="protein sequence ID" value="KOM27524"/>
    <property type="gene ID" value="LR48_Vigan432s002900"/>
</dbReference>
<proteinExistence type="predicted"/>